<comment type="caution">
    <text evidence="1">The sequence shown here is derived from an EMBL/GenBank/DDBJ whole genome shotgun (WGS) entry which is preliminary data.</text>
</comment>
<accession>A0ACB9JAI2</accession>
<proteinExistence type="predicted"/>
<organism evidence="1 2">
    <name type="scientific">Smallanthus sonchifolius</name>
    <dbReference type="NCBI Taxonomy" id="185202"/>
    <lineage>
        <taxon>Eukaryota</taxon>
        <taxon>Viridiplantae</taxon>
        <taxon>Streptophyta</taxon>
        <taxon>Embryophyta</taxon>
        <taxon>Tracheophyta</taxon>
        <taxon>Spermatophyta</taxon>
        <taxon>Magnoliopsida</taxon>
        <taxon>eudicotyledons</taxon>
        <taxon>Gunneridae</taxon>
        <taxon>Pentapetalae</taxon>
        <taxon>asterids</taxon>
        <taxon>campanulids</taxon>
        <taxon>Asterales</taxon>
        <taxon>Asteraceae</taxon>
        <taxon>Asteroideae</taxon>
        <taxon>Heliantheae alliance</taxon>
        <taxon>Millerieae</taxon>
        <taxon>Smallanthus</taxon>
    </lineage>
</organism>
<sequence>MLNRISFGDTGKSTDVTLCYQKKWDGQCPEYSGEEQAICAVGLVKTKHGFCVEAIQYLLVLATPVELLLIGSDPYYSHYLNTQYHLMGLL</sequence>
<dbReference type="EMBL" id="CM042022">
    <property type="protein sequence ID" value="KAI3816746.1"/>
    <property type="molecule type" value="Genomic_DNA"/>
</dbReference>
<reference evidence="2" key="1">
    <citation type="journal article" date="2022" name="Mol. Ecol. Resour.">
        <title>The genomes of chicory, endive, great burdock and yacon provide insights into Asteraceae palaeo-polyploidization history and plant inulin production.</title>
        <authorList>
            <person name="Fan W."/>
            <person name="Wang S."/>
            <person name="Wang H."/>
            <person name="Wang A."/>
            <person name="Jiang F."/>
            <person name="Liu H."/>
            <person name="Zhao H."/>
            <person name="Xu D."/>
            <person name="Zhang Y."/>
        </authorList>
    </citation>
    <scope>NUCLEOTIDE SEQUENCE [LARGE SCALE GENOMIC DNA]</scope>
    <source>
        <strain evidence="2">cv. Yunnan</strain>
    </source>
</reference>
<gene>
    <name evidence="1" type="ORF">L1987_16450</name>
</gene>
<protein>
    <submittedName>
        <fullName evidence="1">Uncharacterized protein</fullName>
    </submittedName>
</protein>
<name>A0ACB9JAI2_9ASTR</name>
<evidence type="ECO:0000313" key="1">
    <source>
        <dbReference type="EMBL" id="KAI3816746.1"/>
    </source>
</evidence>
<evidence type="ECO:0000313" key="2">
    <source>
        <dbReference type="Proteomes" id="UP001056120"/>
    </source>
</evidence>
<keyword evidence="2" id="KW-1185">Reference proteome</keyword>
<dbReference type="Proteomes" id="UP001056120">
    <property type="component" value="Linkage Group LG05"/>
</dbReference>
<reference evidence="1 2" key="2">
    <citation type="journal article" date="2022" name="Mol. Ecol. Resour.">
        <title>The genomes of chicory, endive, great burdock and yacon provide insights into Asteraceae paleo-polyploidization history and plant inulin production.</title>
        <authorList>
            <person name="Fan W."/>
            <person name="Wang S."/>
            <person name="Wang H."/>
            <person name="Wang A."/>
            <person name="Jiang F."/>
            <person name="Liu H."/>
            <person name="Zhao H."/>
            <person name="Xu D."/>
            <person name="Zhang Y."/>
        </authorList>
    </citation>
    <scope>NUCLEOTIDE SEQUENCE [LARGE SCALE GENOMIC DNA]</scope>
    <source>
        <strain evidence="2">cv. Yunnan</strain>
        <tissue evidence="1">Leaves</tissue>
    </source>
</reference>